<dbReference type="RefSeq" id="WP_092480027.1">
    <property type="nucleotide sequence ID" value="NZ_FOXW01000003.1"/>
</dbReference>
<reference evidence="1 2" key="1">
    <citation type="submission" date="2016-10" db="EMBL/GenBank/DDBJ databases">
        <authorList>
            <person name="de Groot N.N."/>
        </authorList>
    </citation>
    <scope>NUCLEOTIDE SEQUENCE [LARGE SCALE GENOMIC DNA]</scope>
    <source>
        <strain evidence="1 2">DSM 20581</strain>
    </source>
</reference>
<accession>A0A1I5WMZ9</accession>
<dbReference type="Proteomes" id="UP000199136">
    <property type="component" value="Unassembled WGS sequence"/>
</dbReference>
<sequence length="153" mass="17602">MLSFEEKKAIFDSYPELTATPVSMNRVNYHFEGSAIAKTMVVRFLHPNGNALIYAGYMPKEETEKEGYISVLEASEAEIRDLVDKALEYLKKKENGYEVGYQELWTNHYGEKLILQYDHPMWAVLVENGQIEGIFKSKEAAEGYLMDEGFLEE</sequence>
<evidence type="ECO:0000313" key="2">
    <source>
        <dbReference type="Proteomes" id="UP000199136"/>
    </source>
</evidence>
<dbReference type="STRING" id="82801.SAMN04488506_0973"/>
<proteinExistence type="predicted"/>
<gene>
    <name evidence="1" type="ORF">SAMN04488506_0973</name>
</gene>
<protein>
    <submittedName>
        <fullName evidence="1">Uncharacterized protein</fullName>
    </submittedName>
</protein>
<dbReference type="AlphaFoldDB" id="A0A1I5WMZ9"/>
<organism evidence="1 2">
    <name type="scientific">Desemzia incerta</name>
    <dbReference type="NCBI Taxonomy" id="82801"/>
    <lineage>
        <taxon>Bacteria</taxon>
        <taxon>Bacillati</taxon>
        <taxon>Bacillota</taxon>
        <taxon>Bacilli</taxon>
        <taxon>Lactobacillales</taxon>
        <taxon>Carnobacteriaceae</taxon>
        <taxon>Desemzia</taxon>
    </lineage>
</organism>
<evidence type="ECO:0000313" key="1">
    <source>
        <dbReference type="EMBL" id="SFQ20967.1"/>
    </source>
</evidence>
<name>A0A1I5WMZ9_9LACT</name>
<dbReference type="OrthoDB" id="2360619at2"/>
<keyword evidence="2" id="KW-1185">Reference proteome</keyword>
<dbReference type="EMBL" id="FOXW01000003">
    <property type="protein sequence ID" value="SFQ20967.1"/>
    <property type="molecule type" value="Genomic_DNA"/>
</dbReference>